<dbReference type="InterPro" id="IPR029060">
    <property type="entry name" value="PIN-like_dom_sf"/>
</dbReference>
<dbReference type="Proteomes" id="UP000247099">
    <property type="component" value="Unassembled WGS sequence"/>
</dbReference>
<dbReference type="CDD" id="cd18692">
    <property type="entry name" value="PIN_VapC-like"/>
    <property type="match status" value="1"/>
</dbReference>
<dbReference type="EMBL" id="QHJQ01000009">
    <property type="protein sequence ID" value="PXA03469.1"/>
    <property type="molecule type" value="Genomic_DNA"/>
</dbReference>
<gene>
    <name evidence="2" type="ORF">DDZ13_12310</name>
</gene>
<evidence type="ECO:0000313" key="3">
    <source>
        <dbReference type="Proteomes" id="UP000247099"/>
    </source>
</evidence>
<sequence length="140" mass="16196">MSADYFLDTNVLVYAFDQTAPEKQARARELIEIEHNWSISWHVLQEFSSVALHRFAKPVSPHFLKNFIELVLWPKCQVMPSQSLYQNACDLHAHTQYRYYDSLILAAAIESGATRLYSEDFQDGRPFGSLIVQDPFQIGR</sequence>
<keyword evidence="3" id="KW-1185">Reference proteome</keyword>
<accession>A0A317ZI68</accession>
<dbReference type="AlphaFoldDB" id="A0A317ZI68"/>
<protein>
    <submittedName>
        <fullName evidence="2">VapC toxin family PIN domain ribonuclease</fullName>
    </submittedName>
</protein>
<name>A0A317ZI68_9BACT</name>
<comment type="caution">
    <text evidence="2">The sequence shown here is derived from an EMBL/GenBank/DDBJ whole genome shotgun (WGS) entry which is preliminary data.</text>
</comment>
<evidence type="ECO:0000313" key="2">
    <source>
        <dbReference type="EMBL" id="PXA03469.1"/>
    </source>
</evidence>
<evidence type="ECO:0000259" key="1">
    <source>
        <dbReference type="Pfam" id="PF01850"/>
    </source>
</evidence>
<organism evidence="2 3">
    <name type="scientific">Coraliomargarita sinensis</name>
    <dbReference type="NCBI Taxonomy" id="2174842"/>
    <lineage>
        <taxon>Bacteria</taxon>
        <taxon>Pseudomonadati</taxon>
        <taxon>Verrucomicrobiota</taxon>
        <taxon>Opitutia</taxon>
        <taxon>Puniceicoccales</taxon>
        <taxon>Coraliomargaritaceae</taxon>
        <taxon>Coraliomargarita</taxon>
    </lineage>
</organism>
<dbReference type="SUPFAM" id="SSF88723">
    <property type="entry name" value="PIN domain-like"/>
    <property type="match status" value="1"/>
</dbReference>
<dbReference type="Gene3D" id="3.40.50.1010">
    <property type="entry name" value="5'-nuclease"/>
    <property type="match status" value="1"/>
</dbReference>
<dbReference type="InParanoid" id="A0A317ZI68"/>
<reference evidence="2 3" key="1">
    <citation type="submission" date="2018-05" db="EMBL/GenBank/DDBJ databases">
        <title>Coraliomargarita sinensis sp. nov., isolated from a marine solar saltern.</title>
        <authorList>
            <person name="Zhou L.Y."/>
        </authorList>
    </citation>
    <scope>NUCLEOTIDE SEQUENCE [LARGE SCALE GENOMIC DNA]</scope>
    <source>
        <strain evidence="2 3">WN38</strain>
    </source>
</reference>
<dbReference type="RefSeq" id="WP_110131757.1">
    <property type="nucleotide sequence ID" value="NZ_QHJQ01000009.1"/>
</dbReference>
<feature type="domain" description="PIN" evidence="1">
    <location>
        <begin position="5"/>
        <end position="120"/>
    </location>
</feature>
<dbReference type="InterPro" id="IPR002716">
    <property type="entry name" value="PIN_dom"/>
</dbReference>
<proteinExistence type="predicted"/>
<dbReference type="OrthoDB" id="13900at2"/>
<dbReference type="Pfam" id="PF01850">
    <property type="entry name" value="PIN"/>
    <property type="match status" value="1"/>
</dbReference>